<evidence type="ECO:0000313" key="3">
    <source>
        <dbReference type="Proteomes" id="UP000249782"/>
    </source>
</evidence>
<dbReference type="Pfam" id="PF13181">
    <property type="entry name" value="TPR_8"/>
    <property type="match status" value="2"/>
</dbReference>
<dbReference type="Gene3D" id="1.25.40.10">
    <property type="entry name" value="Tetratricopeptide repeat domain"/>
    <property type="match status" value="1"/>
</dbReference>
<evidence type="ECO:0000313" key="2">
    <source>
        <dbReference type="EMBL" id="RAO79225.1"/>
    </source>
</evidence>
<sequence length="85" mass="9522">MEVTDFDPAIKYCNKAIYLDPENAMHGQPGSILSSIGKNEEALKCIDKALKIDPDNGEIWASKEWYSHLTETSKKPGNVSIKPWN</sequence>
<organism evidence="2 3">
    <name type="scientific">Methanothermobacter tenebrarum</name>
    <dbReference type="NCBI Taxonomy" id="680118"/>
    <lineage>
        <taxon>Archaea</taxon>
        <taxon>Methanobacteriati</taxon>
        <taxon>Methanobacteriota</taxon>
        <taxon>Methanomada group</taxon>
        <taxon>Methanobacteria</taxon>
        <taxon>Methanobacteriales</taxon>
        <taxon>Methanobacteriaceae</taxon>
        <taxon>Methanothermobacter</taxon>
    </lineage>
</organism>
<protein>
    <submittedName>
        <fullName evidence="2">Uncharacterized protein</fullName>
    </submittedName>
</protein>
<dbReference type="Proteomes" id="UP000249782">
    <property type="component" value="Unassembled WGS sequence"/>
</dbReference>
<gene>
    <name evidence="2" type="ORF">DPC56_04720</name>
</gene>
<dbReference type="AlphaFoldDB" id="A0A328PHB1"/>
<comment type="caution">
    <text evidence="2">The sequence shown here is derived from an EMBL/GenBank/DDBJ whole genome shotgun (WGS) entry which is preliminary data.</text>
</comment>
<keyword evidence="1" id="KW-0802">TPR repeat</keyword>
<dbReference type="PROSITE" id="PS50005">
    <property type="entry name" value="TPR"/>
    <property type="match status" value="1"/>
</dbReference>
<dbReference type="SUPFAM" id="SSF48452">
    <property type="entry name" value="TPR-like"/>
    <property type="match status" value="1"/>
</dbReference>
<dbReference type="InterPro" id="IPR019734">
    <property type="entry name" value="TPR_rpt"/>
</dbReference>
<dbReference type="InterPro" id="IPR011990">
    <property type="entry name" value="TPR-like_helical_dom_sf"/>
</dbReference>
<feature type="repeat" description="TPR" evidence="1">
    <location>
        <begin position="23"/>
        <end position="56"/>
    </location>
</feature>
<keyword evidence="3" id="KW-1185">Reference proteome</keyword>
<name>A0A328PHB1_9EURY</name>
<reference evidence="2 3" key="1">
    <citation type="submission" date="2018-06" db="EMBL/GenBank/DDBJ databases">
        <title>Draft genome sequence of hyperthermophilic methanogen Methanothermobacter tenebrarum sp. MCM-B 1447.</title>
        <authorList>
            <person name="Pore S.D."/>
            <person name="Dagar S."/>
            <person name="Dhakephalkar P.K."/>
        </authorList>
    </citation>
    <scope>NUCLEOTIDE SEQUENCE [LARGE SCALE GENOMIC DNA]</scope>
    <source>
        <strain evidence="2 3">MCM B 1447</strain>
    </source>
</reference>
<dbReference type="OrthoDB" id="66915at2157"/>
<dbReference type="EMBL" id="QLOE01000004">
    <property type="protein sequence ID" value="RAO79225.1"/>
    <property type="molecule type" value="Genomic_DNA"/>
</dbReference>
<evidence type="ECO:0000256" key="1">
    <source>
        <dbReference type="PROSITE-ProRule" id="PRU00339"/>
    </source>
</evidence>
<proteinExistence type="predicted"/>
<accession>A0A328PHB1</accession>